<gene>
    <name evidence="1" type="ORF">DPMN_139621</name>
</gene>
<reference evidence="1" key="1">
    <citation type="journal article" date="2019" name="bioRxiv">
        <title>The Genome of the Zebra Mussel, Dreissena polymorpha: A Resource for Invasive Species Research.</title>
        <authorList>
            <person name="McCartney M.A."/>
            <person name="Auch B."/>
            <person name="Kono T."/>
            <person name="Mallez S."/>
            <person name="Zhang Y."/>
            <person name="Obille A."/>
            <person name="Becker A."/>
            <person name="Abrahante J.E."/>
            <person name="Garbe J."/>
            <person name="Badalamenti J.P."/>
            <person name="Herman A."/>
            <person name="Mangelson H."/>
            <person name="Liachko I."/>
            <person name="Sullivan S."/>
            <person name="Sone E.D."/>
            <person name="Koren S."/>
            <person name="Silverstein K.A.T."/>
            <person name="Beckman K.B."/>
            <person name="Gohl D.M."/>
        </authorList>
    </citation>
    <scope>NUCLEOTIDE SEQUENCE</scope>
    <source>
        <strain evidence="1">Duluth1</strain>
        <tissue evidence="1">Whole animal</tissue>
    </source>
</reference>
<dbReference type="EMBL" id="JAIWYP010000006">
    <property type="protein sequence ID" value="KAH3811214.1"/>
    <property type="molecule type" value="Genomic_DNA"/>
</dbReference>
<proteinExistence type="predicted"/>
<accession>A0A9D4G8X9</accession>
<sequence>MSLIELYLKNGSVELFEIFRGTNIGILTLNTAGCASLASKILYTLKKLTKLHLWGTYSERCTLQLPATLQCISLQKVECSAEWLCSLLIALSSLDHSVMCELMDVVLQPCVEECGDDSQARISDSRSEMQLHDMSEIKVWVTNGSVELFEIFRGTNIAILTLETAECASLASKILYTLKKLTTLYLWGTYSERCTLQLPATLQCISLQTVECSAEWLCGLLVALSSLDHSVECELYDVVLQTCAEQCGDDSQARISDSRSEIPLHDTSEIEVLVENGSVELFEIFRGTNIAILTLKTAECASLASKILYTLKKLTTLYLFGTYSDRCTLQLPATLQCISLQTVECSAKWLCSLLISLSSLDHSVKCELYDVVLQPFEDASGDDSHVHVSDLRSEILSCDMSLIEIYLNNGSVELFEIFRGTNIGILTLTTAECASLASKILYTLKKLTKLYLWGTYSERCTLQLPATLQCISLQEVEC</sequence>
<reference evidence="1" key="2">
    <citation type="submission" date="2020-11" db="EMBL/GenBank/DDBJ databases">
        <authorList>
            <person name="McCartney M.A."/>
            <person name="Auch B."/>
            <person name="Kono T."/>
            <person name="Mallez S."/>
            <person name="Becker A."/>
            <person name="Gohl D.M."/>
            <person name="Silverstein K.A.T."/>
            <person name="Koren S."/>
            <person name="Bechman K.B."/>
            <person name="Herman A."/>
            <person name="Abrahante J.E."/>
            <person name="Garbe J."/>
        </authorList>
    </citation>
    <scope>NUCLEOTIDE SEQUENCE</scope>
    <source>
        <strain evidence="1">Duluth1</strain>
        <tissue evidence="1">Whole animal</tissue>
    </source>
</reference>
<evidence type="ECO:0000313" key="1">
    <source>
        <dbReference type="EMBL" id="KAH3811214.1"/>
    </source>
</evidence>
<keyword evidence="2" id="KW-1185">Reference proteome</keyword>
<organism evidence="1 2">
    <name type="scientific">Dreissena polymorpha</name>
    <name type="common">Zebra mussel</name>
    <name type="synonym">Mytilus polymorpha</name>
    <dbReference type="NCBI Taxonomy" id="45954"/>
    <lineage>
        <taxon>Eukaryota</taxon>
        <taxon>Metazoa</taxon>
        <taxon>Spiralia</taxon>
        <taxon>Lophotrochozoa</taxon>
        <taxon>Mollusca</taxon>
        <taxon>Bivalvia</taxon>
        <taxon>Autobranchia</taxon>
        <taxon>Heteroconchia</taxon>
        <taxon>Euheterodonta</taxon>
        <taxon>Imparidentia</taxon>
        <taxon>Neoheterodontei</taxon>
        <taxon>Myida</taxon>
        <taxon>Dreissenoidea</taxon>
        <taxon>Dreissenidae</taxon>
        <taxon>Dreissena</taxon>
    </lineage>
</organism>
<protein>
    <submittedName>
        <fullName evidence="1">Uncharacterized protein</fullName>
    </submittedName>
</protein>
<name>A0A9D4G8X9_DREPO</name>
<dbReference type="AlphaFoldDB" id="A0A9D4G8X9"/>
<comment type="caution">
    <text evidence="1">The sequence shown here is derived from an EMBL/GenBank/DDBJ whole genome shotgun (WGS) entry which is preliminary data.</text>
</comment>
<evidence type="ECO:0000313" key="2">
    <source>
        <dbReference type="Proteomes" id="UP000828390"/>
    </source>
</evidence>
<dbReference type="Proteomes" id="UP000828390">
    <property type="component" value="Unassembled WGS sequence"/>
</dbReference>